<organism evidence="3 4">
    <name type="scientific">Ruminococcus albus SY3</name>
    <dbReference type="NCBI Taxonomy" id="1341156"/>
    <lineage>
        <taxon>Bacteria</taxon>
        <taxon>Bacillati</taxon>
        <taxon>Bacillota</taxon>
        <taxon>Clostridia</taxon>
        <taxon>Eubacteriales</taxon>
        <taxon>Oscillospiraceae</taxon>
        <taxon>Ruminococcus</taxon>
    </lineage>
</organism>
<comment type="caution">
    <text evidence="3">The sequence shown here is derived from an EMBL/GenBank/DDBJ whole genome shotgun (WGS) entry which is preliminary data.</text>
</comment>
<name>A0A011UKE1_RUMAL</name>
<feature type="transmembrane region" description="Helical" evidence="2">
    <location>
        <begin position="6"/>
        <end position="26"/>
    </location>
</feature>
<dbReference type="RefSeq" id="WP_037285240.1">
    <property type="nucleotide sequence ID" value="NZ_JEOB01000001.1"/>
</dbReference>
<keyword evidence="2" id="KW-1133">Transmembrane helix</keyword>
<dbReference type="PATRIC" id="fig|1341156.4.peg.521"/>
<keyword evidence="2" id="KW-0472">Membrane</keyword>
<reference evidence="3 4" key="1">
    <citation type="submission" date="2013-06" db="EMBL/GenBank/DDBJ databases">
        <title>Rumen cellulosomics: divergent fiber-degrading strategies revealed by comparative genome-wide analysis of six Ruminococcal strains.</title>
        <authorList>
            <person name="Dassa B."/>
            <person name="Borovok I."/>
            <person name="Lamed R."/>
            <person name="Flint H."/>
            <person name="Yeoman C.J."/>
            <person name="White B."/>
            <person name="Bayer E.A."/>
        </authorList>
    </citation>
    <scope>NUCLEOTIDE SEQUENCE [LARGE SCALE GENOMIC DNA]</scope>
    <source>
        <strain evidence="3 4">SY3</strain>
    </source>
</reference>
<evidence type="ECO:0000313" key="4">
    <source>
        <dbReference type="Proteomes" id="UP000021369"/>
    </source>
</evidence>
<dbReference type="OrthoDB" id="1843719at2"/>
<dbReference type="Proteomes" id="UP000021369">
    <property type="component" value="Unassembled WGS sequence"/>
</dbReference>
<accession>A0A011UKE1</accession>
<evidence type="ECO:0000256" key="1">
    <source>
        <dbReference type="SAM" id="MobiDB-lite"/>
    </source>
</evidence>
<feature type="region of interest" description="Disordered" evidence="1">
    <location>
        <begin position="61"/>
        <end position="109"/>
    </location>
</feature>
<evidence type="ECO:0000313" key="3">
    <source>
        <dbReference type="EMBL" id="EXM41094.1"/>
    </source>
</evidence>
<keyword evidence="2" id="KW-0812">Transmembrane</keyword>
<feature type="transmembrane region" description="Helical" evidence="2">
    <location>
        <begin position="38"/>
        <end position="57"/>
    </location>
</feature>
<dbReference type="AlphaFoldDB" id="A0A011UKE1"/>
<feature type="compositionally biased region" description="Low complexity" evidence="1">
    <location>
        <begin position="79"/>
        <end position="109"/>
    </location>
</feature>
<gene>
    <name evidence="3" type="ORF">RASY3_04030</name>
</gene>
<sequence>MKKNKNTILWILGWIFIFPIPLTLLLRRNKNINKKAKYVIIGIAWVIYLIVFFRSMGSNNTKQGTNHKETANNVTLQKSNTENTNETNVETPNSTTVSESSSETEASDNSSIENTIVSLVENYNATAKKQLIYSEDFVVSSTDSGHYRTEFRLPAFKNAVGKSYNIDDYTIDIIEIDKLGDFETRIYSDNISLDQCLELIQYFSPLLDSSLSNERINETLEYVSEKKNANGYYYGNLVILLSKTNQTSYSFMMRTD</sequence>
<evidence type="ECO:0000256" key="2">
    <source>
        <dbReference type="SAM" id="Phobius"/>
    </source>
</evidence>
<keyword evidence="4" id="KW-1185">Reference proteome</keyword>
<proteinExistence type="predicted"/>
<dbReference type="EMBL" id="JEOB01000001">
    <property type="protein sequence ID" value="EXM41094.1"/>
    <property type="molecule type" value="Genomic_DNA"/>
</dbReference>
<protein>
    <submittedName>
        <fullName evidence="3">Uncharacterized protein</fullName>
    </submittedName>
</protein>